<dbReference type="STRING" id="431595.K3WJH4"/>
<reference evidence="3" key="1">
    <citation type="journal article" date="2010" name="Genome Biol.">
        <title>Genome sequence of the necrotrophic plant pathogen Pythium ultimum reveals original pathogenicity mechanisms and effector repertoire.</title>
        <authorList>
            <person name="Levesque C.A."/>
            <person name="Brouwer H."/>
            <person name="Cano L."/>
            <person name="Hamilton J.P."/>
            <person name="Holt C."/>
            <person name="Huitema E."/>
            <person name="Raffaele S."/>
            <person name="Robideau G.P."/>
            <person name="Thines M."/>
            <person name="Win J."/>
            <person name="Zerillo M.M."/>
            <person name="Beakes G.W."/>
            <person name="Boore J.L."/>
            <person name="Busam D."/>
            <person name="Dumas B."/>
            <person name="Ferriera S."/>
            <person name="Fuerstenberg S.I."/>
            <person name="Gachon C.M."/>
            <person name="Gaulin E."/>
            <person name="Govers F."/>
            <person name="Grenville-Briggs L."/>
            <person name="Horner N."/>
            <person name="Hostetler J."/>
            <person name="Jiang R.H."/>
            <person name="Johnson J."/>
            <person name="Krajaejun T."/>
            <person name="Lin H."/>
            <person name="Meijer H.J."/>
            <person name="Moore B."/>
            <person name="Morris P."/>
            <person name="Phuntmart V."/>
            <person name="Puiu D."/>
            <person name="Shetty J."/>
            <person name="Stajich J.E."/>
            <person name="Tripathy S."/>
            <person name="Wawra S."/>
            <person name="van West P."/>
            <person name="Whitty B.R."/>
            <person name="Coutinho P.M."/>
            <person name="Henrissat B."/>
            <person name="Martin F."/>
            <person name="Thomas P.D."/>
            <person name="Tyler B.M."/>
            <person name="De Vries R.P."/>
            <person name="Kamoun S."/>
            <person name="Yandell M."/>
            <person name="Tisserat N."/>
            <person name="Buell C.R."/>
        </authorList>
    </citation>
    <scope>NUCLEOTIDE SEQUENCE</scope>
    <source>
        <strain evidence="3">DAOM:BR144</strain>
    </source>
</reference>
<dbReference type="SUPFAM" id="SSF55298">
    <property type="entry name" value="YjgF-like"/>
    <property type="match status" value="1"/>
</dbReference>
<sequence length="163" mass="16825">MGQIDDRLAELGYVLPTPTSPAGNYVNVVRTGNLIFTAGHVSQAATGELITGKVGKDLTPEEGYVAAHRVVLSLLATLKKELGDLDHIKRIVKLTGFVNCVDGFAGQPAVINGASDALAEIFGAKGKHARSAVGTNALPVNVAVEIEAIVEVEPSAPSLSSAL</sequence>
<keyword evidence="3" id="KW-1185">Reference proteome</keyword>
<organism evidence="2 3">
    <name type="scientific">Globisporangium ultimum (strain ATCC 200006 / CBS 805.95 / DAOM BR144)</name>
    <name type="common">Pythium ultimum</name>
    <dbReference type="NCBI Taxonomy" id="431595"/>
    <lineage>
        <taxon>Eukaryota</taxon>
        <taxon>Sar</taxon>
        <taxon>Stramenopiles</taxon>
        <taxon>Oomycota</taxon>
        <taxon>Peronosporomycetes</taxon>
        <taxon>Pythiales</taxon>
        <taxon>Pythiaceae</taxon>
        <taxon>Globisporangium</taxon>
    </lineage>
</organism>
<dbReference type="InterPro" id="IPR035959">
    <property type="entry name" value="RutC-like_sf"/>
</dbReference>
<name>K3WJH4_GLOUD</name>
<dbReference type="PANTHER" id="PTHR43760:SF1">
    <property type="entry name" value="ENDORIBONUCLEASE L-PSP_CHORISMATE MUTASE-LIKE DOMAIN-CONTAINING PROTEIN"/>
    <property type="match status" value="1"/>
</dbReference>
<dbReference type="HOGENOM" id="CLU_104845_0_1_1"/>
<dbReference type="EnsemblProtists" id="PYU1_T005116">
    <property type="protein sequence ID" value="PYU1_T005116"/>
    <property type="gene ID" value="PYU1_G005105"/>
</dbReference>
<evidence type="ECO:0000313" key="3">
    <source>
        <dbReference type="Proteomes" id="UP000019132"/>
    </source>
</evidence>
<evidence type="ECO:0000313" key="2">
    <source>
        <dbReference type="EnsemblProtists" id="PYU1_T005116"/>
    </source>
</evidence>
<reference evidence="3" key="2">
    <citation type="submission" date="2010-04" db="EMBL/GenBank/DDBJ databases">
        <authorList>
            <person name="Buell R."/>
            <person name="Hamilton J."/>
            <person name="Hostetler J."/>
        </authorList>
    </citation>
    <scope>NUCLEOTIDE SEQUENCE [LARGE SCALE GENOMIC DNA]</scope>
    <source>
        <strain evidence="3">DAOM:BR144</strain>
    </source>
</reference>
<dbReference type="EMBL" id="GL376564">
    <property type="status" value="NOT_ANNOTATED_CDS"/>
    <property type="molecule type" value="Genomic_DNA"/>
</dbReference>
<dbReference type="InterPro" id="IPR013813">
    <property type="entry name" value="Endoribo_LPSP/chorism_mut-like"/>
</dbReference>
<dbReference type="eggNOG" id="ENOG502QS7E">
    <property type="taxonomic scope" value="Eukaryota"/>
</dbReference>
<protein>
    <recommendedName>
        <fullName evidence="1">Endoribonuclease L-PSP/chorismate mutase-like domain-containing protein</fullName>
    </recommendedName>
</protein>
<dbReference type="PANTHER" id="PTHR43760">
    <property type="entry name" value="ENDORIBONUCLEASE-RELATED"/>
    <property type="match status" value="1"/>
</dbReference>
<dbReference type="AlphaFoldDB" id="K3WJH4"/>
<accession>K3WJH4</accession>
<feature type="domain" description="Endoribonuclease L-PSP/chorismate mutase-like" evidence="1">
    <location>
        <begin position="6"/>
        <end position="143"/>
    </location>
</feature>
<dbReference type="Pfam" id="PF14588">
    <property type="entry name" value="YjgF_endoribonc"/>
    <property type="match status" value="1"/>
</dbReference>
<dbReference type="InParanoid" id="K3WJH4"/>
<reference evidence="2" key="3">
    <citation type="submission" date="2015-02" db="UniProtKB">
        <authorList>
            <consortium name="EnsemblProtists"/>
        </authorList>
    </citation>
    <scope>IDENTIFICATION</scope>
    <source>
        <strain evidence="2">DAOM BR144</strain>
    </source>
</reference>
<proteinExistence type="predicted"/>
<dbReference type="CDD" id="cd02199">
    <property type="entry name" value="YjgF_YER057c_UK114_like_1"/>
    <property type="match status" value="1"/>
</dbReference>
<dbReference type="VEuPathDB" id="FungiDB:PYU1_G005105"/>
<dbReference type="Proteomes" id="UP000019132">
    <property type="component" value="Unassembled WGS sequence"/>
</dbReference>
<evidence type="ECO:0000259" key="1">
    <source>
        <dbReference type="Pfam" id="PF14588"/>
    </source>
</evidence>
<dbReference type="OMA" id="HPYVING"/>
<dbReference type="Gene3D" id="3.30.1330.40">
    <property type="entry name" value="RutC-like"/>
    <property type="match status" value="1"/>
</dbReference>